<dbReference type="EMBL" id="LR798234">
    <property type="protein sequence ID" value="CAB5212624.1"/>
    <property type="molecule type" value="Genomic_DNA"/>
</dbReference>
<gene>
    <name evidence="1" type="ORF">UFOVP189_31</name>
</gene>
<organism evidence="1">
    <name type="scientific">uncultured Caudovirales phage</name>
    <dbReference type="NCBI Taxonomy" id="2100421"/>
    <lineage>
        <taxon>Viruses</taxon>
        <taxon>Duplodnaviria</taxon>
        <taxon>Heunggongvirae</taxon>
        <taxon>Uroviricota</taxon>
        <taxon>Caudoviricetes</taxon>
        <taxon>Peduoviridae</taxon>
        <taxon>Maltschvirus</taxon>
        <taxon>Maltschvirus maltsch</taxon>
    </lineage>
</organism>
<protein>
    <submittedName>
        <fullName evidence="1">Uncharacterized protein</fullName>
    </submittedName>
</protein>
<proteinExistence type="predicted"/>
<reference evidence="1" key="1">
    <citation type="submission" date="2020-05" db="EMBL/GenBank/DDBJ databases">
        <authorList>
            <person name="Chiriac C."/>
            <person name="Salcher M."/>
            <person name="Ghai R."/>
            <person name="Kavagutti S V."/>
        </authorList>
    </citation>
    <scope>NUCLEOTIDE SEQUENCE</scope>
</reference>
<name>A0A6J7WIG1_9CAUD</name>
<accession>A0A6J7WIG1</accession>
<sequence length="87" mass="10532">MKFPEHKCGLYLTHNAHRDVYESVDTYCHEQYFISPEDRQKCIDTDEYWELQWYPDTPIGFYRLLGSTLELVMAEALRIETEYKECK</sequence>
<evidence type="ECO:0000313" key="1">
    <source>
        <dbReference type="EMBL" id="CAB5212624.1"/>
    </source>
</evidence>